<dbReference type="Pfam" id="PF01764">
    <property type="entry name" value="Lipase_3"/>
    <property type="match status" value="1"/>
</dbReference>
<reference evidence="3" key="1">
    <citation type="submission" date="2021-01" db="EMBL/GenBank/DDBJ databases">
        <authorList>
            <person name="Corre E."/>
            <person name="Pelletier E."/>
            <person name="Niang G."/>
            <person name="Scheremetjew M."/>
            <person name="Finn R."/>
            <person name="Kale V."/>
            <person name="Holt S."/>
            <person name="Cochrane G."/>
            <person name="Meng A."/>
            <person name="Brown T."/>
            <person name="Cohen L."/>
        </authorList>
    </citation>
    <scope>NUCLEOTIDE SEQUENCE</scope>
    <source>
        <strain evidence="3">CCMP127</strain>
    </source>
</reference>
<gene>
    <name evidence="3" type="ORF">ACOF00016_LOCUS18249</name>
</gene>
<feature type="domain" description="Fungal lipase-type" evidence="2">
    <location>
        <begin position="133"/>
        <end position="309"/>
    </location>
</feature>
<feature type="region of interest" description="Disordered" evidence="1">
    <location>
        <begin position="352"/>
        <end position="400"/>
    </location>
</feature>
<evidence type="ECO:0000259" key="2">
    <source>
        <dbReference type="Pfam" id="PF01764"/>
    </source>
</evidence>
<evidence type="ECO:0000256" key="1">
    <source>
        <dbReference type="SAM" id="MobiDB-lite"/>
    </source>
</evidence>
<protein>
    <recommendedName>
        <fullName evidence="2">Fungal lipase-type domain-containing protein</fullName>
    </recommendedName>
</protein>
<dbReference type="InterPro" id="IPR029058">
    <property type="entry name" value="AB_hydrolase_fold"/>
</dbReference>
<dbReference type="InterPro" id="IPR051218">
    <property type="entry name" value="Sec_MonoDiacylglyc_Lipase"/>
</dbReference>
<dbReference type="PANTHER" id="PTHR45856">
    <property type="entry name" value="ALPHA/BETA-HYDROLASES SUPERFAMILY PROTEIN"/>
    <property type="match status" value="1"/>
</dbReference>
<dbReference type="EMBL" id="HBIM01024607">
    <property type="protein sequence ID" value="CAE0421612.1"/>
    <property type="molecule type" value="Transcribed_RNA"/>
</dbReference>
<evidence type="ECO:0000313" key="3">
    <source>
        <dbReference type="EMBL" id="CAE0421612.1"/>
    </source>
</evidence>
<organism evidence="3">
    <name type="scientific">Amphora coffeiformis</name>
    <dbReference type="NCBI Taxonomy" id="265554"/>
    <lineage>
        <taxon>Eukaryota</taxon>
        <taxon>Sar</taxon>
        <taxon>Stramenopiles</taxon>
        <taxon>Ochrophyta</taxon>
        <taxon>Bacillariophyta</taxon>
        <taxon>Bacillariophyceae</taxon>
        <taxon>Bacillariophycidae</taxon>
        <taxon>Thalassiophysales</taxon>
        <taxon>Catenulaceae</taxon>
        <taxon>Amphora</taxon>
    </lineage>
</organism>
<proteinExistence type="predicted"/>
<dbReference type="PANTHER" id="PTHR45856:SF11">
    <property type="entry name" value="FUNGAL LIPASE-LIKE DOMAIN-CONTAINING PROTEIN"/>
    <property type="match status" value="1"/>
</dbReference>
<dbReference type="InterPro" id="IPR002921">
    <property type="entry name" value="Fungal_lipase-type"/>
</dbReference>
<dbReference type="CDD" id="cd00519">
    <property type="entry name" value="Lipase_3"/>
    <property type="match status" value="1"/>
</dbReference>
<accession>A0A7S3PC07</accession>
<dbReference type="SUPFAM" id="SSF53474">
    <property type="entry name" value="alpha/beta-Hydrolases"/>
    <property type="match status" value="1"/>
</dbReference>
<dbReference type="AlphaFoldDB" id="A0A7S3PC07"/>
<sequence length="428" mass="48024">MSSTPVPVEERFRLKTDGAVDDENVSKRQGRVYSYALSQQPGGIRVEEALFGMKMAHLSCTDDSDERLKGSGANTKEALKEIVGSDDLDKPLSELLSKHFDLKLDCWMDESGFRWGRPVDTQGFIASNEDMIVLSYRFSTTTLDWMTNLSTASSEWEPAVDELIGHAGLCSCYDGLFTKWFTSRGKPRVHTGFYNNFLYTLPMIRQHILQPLLASNAKPRKVYICGCSLGAAISTMAFCFLLEELYPTLANPDAVHHKLIHVTAGSPRVCDPKMCGQVMDKVQALRALDRAVICRMVYNQDLVPHIPFHVVSGFTHLDTLVYITPDGDVLINPALPKSRNFAEIKQVLASFRNKEPKEKEKQPTKSKGDNKSSDEATQHSAVDDVEKEKTPFEIEVEKTPGPIRDHMPFWYLTCLQKLKAKQDAGEVQ</sequence>
<dbReference type="Gene3D" id="3.40.50.1820">
    <property type="entry name" value="alpha/beta hydrolase"/>
    <property type="match status" value="1"/>
</dbReference>
<name>A0A7S3PC07_9STRA</name>
<dbReference type="GO" id="GO:0006629">
    <property type="term" value="P:lipid metabolic process"/>
    <property type="evidence" value="ECO:0007669"/>
    <property type="project" value="InterPro"/>
</dbReference>